<dbReference type="AlphaFoldDB" id="A0A1V8TSZ2"/>
<dbReference type="GO" id="GO:0000151">
    <property type="term" value="C:ubiquitin ligase complex"/>
    <property type="evidence" value="ECO:0007669"/>
    <property type="project" value="TreeGrafter"/>
</dbReference>
<evidence type="ECO:0000256" key="1">
    <source>
        <dbReference type="ARBA" id="ARBA00022786"/>
    </source>
</evidence>
<feature type="domain" description="DCUN1" evidence="4">
    <location>
        <begin position="92"/>
        <end position="293"/>
    </location>
</feature>
<dbReference type="STRING" id="1507870.A0A1V8TSZ2"/>
<dbReference type="InterPro" id="IPR014764">
    <property type="entry name" value="DCN-prot"/>
</dbReference>
<comment type="function">
    <text evidence="2">Neddylation of cullins play an essential role in the regulation of SCF-type complexes activity.</text>
</comment>
<dbReference type="Pfam" id="PF14555">
    <property type="entry name" value="UBA_4"/>
    <property type="match status" value="1"/>
</dbReference>
<feature type="region of interest" description="Disordered" evidence="3">
    <location>
        <begin position="1"/>
        <end position="44"/>
    </location>
</feature>
<sequence>MPKRKSDQAELNGSNHVTETTTTRKPTKMKRSEVSAMPTPSTSQQKAAIAEFTSVTNANTSAATKLLKQHNWNSSNAINAFFNNPSNAAANPARKSLDRIFDSYRTSPRESPDELDLEGTGNLLQALSIDLEDIGSLVFFEAVQSPQIGVITRQGFADAFSDVNADSLPKIRNVILGKRAEMTRDRALFKRVYNHTFQLLLEDRKKAMDFDQAAAFWRVLFSDAGLKWETRNSPWLEWWLEYLESEWKKSVNKDLWRQTLTFAEETLKDENLGFWNEESSWPSVIDEFVEWVKSKKRSGGEAMEVE</sequence>
<dbReference type="EMBL" id="NAJO01000002">
    <property type="protein sequence ID" value="OQO14438.1"/>
    <property type="molecule type" value="Genomic_DNA"/>
</dbReference>
<comment type="caution">
    <text evidence="5">The sequence shown here is derived from an EMBL/GenBank/DDBJ whole genome shotgun (WGS) entry which is preliminary data.</text>
</comment>
<dbReference type="Gene3D" id="1.10.238.10">
    <property type="entry name" value="EF-hand"/>
    <property type="match status" value="1"/>
</dbReference>
<dbReference type="FunCoup" id="A0A1V8TSZ2">
    <property type="interactions" value="756"/>
</dbReference>
<dbReference type="SUPFAM" id="SSF46934">
    <property type="entry name" value="UBA-like"/>
    <property type="match status" value="1"/>
</dbReference>
<dbReference type="GO" id="GO:0031624">
    <property type="term" value="F:ubiquitin conjugating enzyme binding"/>
    <property type="evidence" value="ECO:0007669"/>
    <property type="project" value="TreeGrafter"/>
</dbReference>
<dbReference type="GO" id="GO:0097602">
    <property type="term" value="F:cullin family protein binding"/>
    <property type="evidence" value="ECO:0007669"/>
    <property type="project" value="TreeGrafter"/>
</dbReference>
<dbReference type="GO" id="GO:0045116">
    <property type="term" value="P:protein neddylation"/>
    <property type="evidence" value="ECO:0007669"/>
    <property type="project" value="TreeGrafter"/>
</dbReference>
<dbReference type="InterPro" id="IPR042460">
    <property type="entry name" value="DCN1-like_PONY"/>
</dbReference>
<dbReference type="GO" id="GO:0032182">
    <property type="term" value="F:ubiquitin-like protein binding"/>
    <property type="evidence" value="ECO:0007669"/>
    <property type="project" value="TreeGrafter"/>
</dbReference>
<dbReference type="PROSITE" id="PS51229">
    <property type="entry name" value="DCUN1"/>
    <property type="match status" value="1"/>
</dbReference>
<accession>A0A1V8TSZ2</accession>
<dbReference type="InterPro" id="IPR005176">
    <property type="entry name" value="PONY_dom"/>
</dbReference>
<evidence type="ECO:0000256" key="3">
    <source>
        <dbReference type="SAM" id="MobiDB-lite"/>
    </source>
</evidence>
<dbReference type="PANTHER" id="PTHR12281">
    <property type="entry name" value="RP42 RELATED"/>
    <property type="match status" value="1"/>
</dbReference>
<evidence type="ECO:0000313" key="6">
    <source>
        <dbReference type="Proteomes" id="UP000192596"/>
    </source>
</evidence>
<dbReference type="Gene3D" id="1.10.238.200">
    <property type="entry name" value="Cullin, PONY binding domain"/>
    <property type="match status" value="1"/>
</dbReference>
<name>A0A1V8TSZ2_9PEZI</name>
<dbReference type="Gene3D" id="1.10.8.10">
    <property type="entry name" value="DNA helicase RuvA subunit, C-terminal domain"/>
    <property type="match status" value="1"/>
</dbReference>
<dbReference type="Proteomes" id="UP000192596">
    <property type="component" value="Unassembled WGS sequence"/>
</dbReference>
<evidence type="ECO:0000313" key="5">
    <source>
        <dbReference type="EMBL" id="OQO14438.1"/>
    </source>
</evidence>
<gene>
    <name evidence="5" type="ORF">B0A48_01315</name>
</gene>
<reference evidence="6" key="1">
    <citation type="submission" date="2017-03" db="EMBL/GenBank/DDBJ databases">
        <title>Genomes of endolithic fungi from Antarctica.</title>
        <authorList>
            <person name="Coleine C."/>
            <person name="Masonjones S."/>
            <person name="Stajich J.E."/>
        </authorList>
    </citation>
    <scope>NUCLEOTIDE SEQUENCE [LARGE SCALE GENOMIC DNA]</scope>
    <source>
        <strain evidence="6">CCFEE 5527</strain>
    </source>
</reference>
<dbReference type="InterPro" id="IPR009060">
    <property type="entry name" value="UBA-like_sf"/>
</dbReference>
<keyword evidence="6" id="KW-1185">Reference proteome</keyword>
<keyword evidence="1" id="KW-0833">Ubl conjugation pathway</keyword>
<evidence type="ECO:0000256" key="2">
    <source>
        <dbReference type="RuleBase" id="RU410713"/>
    </source>
</evidence>
<organism evidence="5 6">
    <name type="scientific">Cryoendolithus antarcticus</name>
    <dbReference type="NCBI Taxonomy" id="1507870"/>
    <lineage>
        <taxon>Eukaryota</taxon>
        <taxon>Fungi</taxon>
        <taxon>Dikarya</taxon>
        <taxon>Ascomycota</taxon>
        <taxon>Pezizomycotina</taxon>
        <taxon>Dothideomycetes</taxon>
        <taxon>Dothideomycetidae</taxon>
        <taxon>Cladosporiales</taxon>
        <taxon>Cladosporiaceae</taxon>
        <taxon>Cryoendolithus</taxon>
    </lineage>
</organism>
<dbReference type="OrthoDB" id="27198at2759"/>
<evidence type="ECO:0000259" key="4">
    <source>
        <dbReference type="PROSITE" id="PS51229"/>
    </source>
</evidence>
<proteinExistence type="predicted"/>
<dbReference type="Pfam" id="PF03556">
    <property type="entry name" value="Cullin_binding"/>
    <property type="match status" value="1"/>
</dbReference>
<dbReference type="PANTHER" id="PTHR12281:SF31">
    <property type="entry name" value="DCN1-LIKE PROTEIN 3"/>
    <property type="match status" value="1"/>
</dbReference>
<protein>
    <recommendedName>
        <fullName evidence="2">Defective in cullin neddylation protein</fullName>
    </recommendedName>
</protein>
<dbReference type="InParanoid" id="A0A1V8TSZ2"/>